<dbReference type="Proteomes" id="UP000006860">
    <property type="component" value="Chromosome"/>
</dbReference>
<sequence>MVEMKIGESPEIHWIFRMPIGHNEDKSHHRGTIRVPAVEGRCHYVAENRRGGDVQRHSSINRSLNPDT</sequence>
<organism evidence="2 3">
    <name type="scientific">Rubinisphaera brasiliensis (strain ATCC 49424 / DSM 5305 / JCM 21570 / IAM 15109 / NBRC 103401 / IFAM 1448)</name>
    <name type="common">Planctomyces brasiliensis</name>
    <dbReference type="NCBI Taxonomy" id="756272"/>
    <lineage>
        <taxon>Bacteria</taxon>
        <taxon>Pseudomonadati</taxon>
        <taxon>Planctomycetota</taxon>
        <taxon>Planctomycetia</taxon>
        <taxon>Planctomycetales</taxon>
        <taxon>Planctomycetaceae</taxon>
        <taxon>Rubinisphaera</taxon>
    </lineage>
</organism>
<reference evidence="3" key="1">
    <citation type="submission" date="2011-02" db="EMBL/GenBank/DDBJ databases">
        <title>The complete genome of Planctomyces brasiliensis DSM 5305.</title>
        <authorList>
            <person name="Lucas S."/>
            <person name="Copeland A."/>
            <person name="Lapidus A."/>
            <person name="Bruce D."/>
            <person name="Goodwin L."/>
            <person name="Pitluck S."/>
            <person name="Kyrpides N."/>
            <person name="Mavromatis K."/>
            <person name="Pagani I."/>
            <person name="Ivanova N."/>
            <person name="Ovchinnikova G."/>
            <person name="Lu M."/>
            <person name="Detter J.C."/>
            <person name="Han C."/>
            <person name="Land M."/>
            <person name="Hauser L."/>
            <person name="Markowitz V."/>
            <person name="Cheng J.-F."/>
            <person name="Hugenholtz P."/>
            <person name="Woyke T."/>
            <person name="Wu D."/>
            <person name="Tindall B."/>
            <person name="Pomrenke H.G."/>
            <person name="Brambilla E."/>
            <person name="Klenk H.-P."/>
            <person name="Eisen J.A."/>
        </authorList>
    </citation>
    <scope>NUCLEOTIDE SEQUENCE [LARGE SCALE GENOMIC DNA]</scope>
    <source>
        <strain evidence="3">ATCC 49424 / DSM 5305 / JCM 21570 / NBRC 103401 / IFAM 1448</strain>
    </source>
</reference>
<dbReference type="KEGG" id="pbs:Plabr_2555"/>
<evidence type="ECO:0000256" key="1">
    <source>
        <dbReference type="SAM" id="MobiDB-lite"/>
    </source>
</evidence>
<feature type="compositionally biased region" description="Polar residues" evidence="1">
    <location>
        <begin position="57"/>
        <end position="68"/>
    </location>
</feature>
<name>F0SQ05_RUBBR</name>
<accession>F0SQ05</accession>
<gene>
    <name evidence="2" type="ordered locus">Plabr_2555</name>
</gene>
<dbReference type="EMBL" id="CP002546">
    <property type="protein sequence ID" value="ADY60155.1"/>
    <property type="molecule type" value="Genomic_DNA"/>
</dbReference>
<feature type="region of interest" description="Disordered" evidence="1">
    <location>
        <begin position="48"/>
        <end position="68"/>
    </location>
</feature>
<proteinExistence type="predicted"/>
<keyword evidence="3" id="KW-1185">Reference proteome</keyword>
<dbReference type="AlphaFoldDB" id="F0SQ05"/>
<evidence type="ECO:0000313" key="2">
    <source>
        <dbReference type="EMBL" id="ADY60155.1"/>
    </source>
</evidence>
<evidence type="ECO:0000313" key="3">
    <source>
        <dbReference type="Proteomes" id="UP000006860"/>
    </source>
</evidence>
<dbReference type="HOGENOM" id="CLU_2791385_0_0_0"/>
<dbReference type="STRING" id="756272.Plabr_2555"/>
<protein>
    <submittedName>
        <fullName evidence="2">Uncharacterized protein</fullName>
    </submittedName>
</protein>